<organism evidence="2 3">
    <name type="scientific">Jeotgalibacillus soli</name>
    <dbReference type="NCBI Taxonomy" id="889306"/>
    <lineage>
        <taxon>Bacteria</taxon>
        <taxon>Bacillati</taxon>
        <taxon>Bacillota</taxon>
        <taxon>Bacilli</taxon>
        <taxon>Bacillales</taxon>
        <taxon>Caryophanaceae</taxon>
        <taxon>Jeotgalibacillus</taxon>
    </lineage>
</organism>
<name>A0A0C2V859_9BACL</name>
<keyword evidence="3" id="KW-1185">Reference proteome</keyword>
<dbReference type="InterPro" id="IPR023606">
    <property type="entry name" value="CoA-Trfase_III_dom_1_sf"/>
</dbReference>
<dbReference type="GO" id="GO:0008410">
    <property type="term" value="F:CoA-transferase activity"/>
    <property type="evidence" value="ECO:0007669"/>
    <property type="project" value="TreeGrafter"/>
</dbReference>
<dbReference type="PANTHER" id="PTHR48207">
    <property type="entry name" value="SUCCINATE--HYDROXYMETHYLGLUTARATE COA-TRANSFERASE"/>
    <property type="match status" value="1"/>
</dbReference>
<dbReference type="Gene3D" id="3.30.1540.10">
    <property type="entry name" value="formyl-coa transferase, domain 3"/>
    <property type="match status" value="1"/>
</dbReference>
<dbReference type="PANTHER" id="PTHR48207:SF3">
    <property type="entry name" value="SUCCINATE--HYDROXYMETHYLGLUTARATE COA-TRANSFERASE"/>
    <property type="match status" value="1"/>
</dbReference>
<proteinExistence type="predicted"/>
<dbReference type="RefSeq" id="WP_041089419.1">
    <property type="nucleotide sequence ID" value="NZ_JXRP01000018.1"/>
</dbReference>
<dbReference type="EMBL" id="JXRP01000018">
    <property type="protein sequence ID" value="KIL45142.1"/>
    <property type="molecule type" value="Genomic_DNA"/>
</dbReference>
<comment type="caution">
    <text evidence="2">The sequence shown here is derived from an EMBL/GenBank/DDBJ whole genome shotgun (WGS) entry which is preliminary data.</text>
</comment>
<dbReference type="PATRIC" id="fig|889306.3.peg.2699"/>
<evidence type="ECO:0000256" key="1">
    <source>
        <dbReference type="ARBA" id="ARBA00022679"/>
    </source>
</evidence>
<dbReference type="STRING" id="889306.KP78_26860"/>
<dbReference type="InterPro" id="IPR003673">
    <property type="entry name" value="CoA-Trfase_fam_III"/>
</dbReference>
<sequence>MAAPLQGKTVIDITTNISGPSLTMILGDLGADVIKIERPVIGDDSRKMGPLWEGEGVYYLQINRNKRSIVIDLKSEEGKELLLSFIKDADIFVENFRLGKAEKMGFGYEQLKAINPKLIYCSLSAYGQSGPKSSKPGYDAVVQAETGIMSINGDEDGDVSRAPVSILDQGSAMWGAIGILSALLHREKSGEGQKVETSLYETGVFWTGYHTLSYMATGKEPVRMGAGHAAFAPYGSFKTADKEIMIGISNDTQFHKLSIALGKEEWIKDPRFESNISRVNNRNALNKAINNVLIKKGAIYWIEKIEAAEIPSSIIQNISSIINNPQTESTMMFKQIDHPLIAELKLTRLPVRLSESPLEISKSPPLLGEDTISILEEKGVSESVINQLIQKGVIQIKKELGSVYE</sequence>
<dbReference type="OrthoDB" id="9797653at2"/>
<dbReference type="Gene3D" id="3.40.50.10540">
    <property type="entry name" value="Crotonobetainyl-coa:carnitine coa-transferase, domain 1"/>
    <property type="match status" value="1"/>
</dbReference>
<evidence type="ECO:0008006" key="4">
    <source>
        <dbReference type="Google" id="ProtNLM"/>
    </source>
</evidence>
<accession>A0A0C2V859</accession>
<dbReference type="Pfam" id="PF02515">
    <property type="entry name" value="CoA_transf_3"/>
    <property type="match status" value="1"/>
</dbReference>
<dbReference type="InterPro" id="IPR044855">
    <property type="entry name" value="CoA-Trfase_III_dom3_sf"/>
</dbReference>
<keyword evidence="1" id="KW-0808">Transferase</keyword>
<evidence type="ECO:0000313" key="3">
    <source>
        <dbReference type="Proteomes" id="UP000031938"/>
    </source>
</evidence>
<dbReference type="SUPFAM" id="SSF89796">
    <property type="entry name" value="CoA-transferase family III (CaiB/BaiF)"/>
    <property type="match status" value="1"/>
</dbReference>
<reference evidence="2 3" key="1">
    <citation type="submission" date="2015-01" db="EMBL/GenBank/DDBJ databases">
        <title>Genome sequencing of Jeotgalibacillus soli.</title>
        <authorList>
            <person name="Goh K.M."/>
            <person name="Chan K.-G."/>
            <person name="Yaakop A.S."/>
            <person name="Ee R."/>
            <person name="Gan H.M."/>
            <person name="Chan C.S."/>
        </authorList>
    </citation>
    <scope>NUCLEOTIDE SEQUENCE [LARGE SCALE GENOMIC DNA]</scope>
    <source>
        <strain evidence="2 3">P9</strain>
    </source>
</reference>
<dbReference type="AlphaFoldDB" id="A0A0C2V859"/>
<dbReference type="InterPro" id="IPR050483">
    <property type="entry name" value="CoA-transferase_III_domain"/>
</dbReference>
<gene>
    <name evidence="2" type="ORF">KP78_26860</name>
</gene>
<protein>
    <recommendedName>
        <fullName evidence="4">CoA transferase</fullName>
    </recommendedName>
</protein>
<evidence type="ECO:0000313" key="2">
    <source>
        <dbReference type="EMBL" id="KIL45142.1"/>
    </source>
</evidence>
<dbReference type="Proteomes" id="UP000031938">
    <property type="component" value="Unassembled WGS sequence"/>
</dbReference>